<comment type="caution">
    <text evidence="1">The sequence shown here is derived from an EMBL/GenBank/DDBJ whole genome shotgun (WGS) entry which is preliminary data.</text>
</comment>
<evidence type="ECO:0000313" key="1">
    <source>
        <dbReference type="EMBL" id="KAK7322398.1"/>
    </source>
</evidence>
<sequence>MNVKFRCYIKLTLLSLDRERACICSLRKGSFWCVLLNFFSVHVSWDCKKSERYMMDRKRKKERKKKENHDVFKVVMLNRKLER</sequence>
<evidence type="ECO:0000313" key="2">
    <source>
        <dbReference type="Proteomes" id="UP001367508"/>
    </source>
</evidence>
<dbReference type="AlphaFoldDB" id="A0AAN9Q916"/>
<reference evidence="1 2" key="1">
    <citation type="submission" date="2024-01" db="EMBL/GenBank/DDBJ databases">
        <title>The genomes of 5 underutilized Papilionoideae crops provide insights into root nodulation and disease resistanc.</title>
        <authorList>
            <person name="Jiang F."/>
        </authorList>
    </citation>
    <scope>NUCLEOTIDE SEQUENCE [LARGE SCALE GENOMIC DNA]</scope>
    <source>
        <strain evidence="1">LVBAO_FW01</strain>
        <tissue evidence="1">Leaves</tissue>
    </source>
</reference>
<name>A0AAN9Q916_CANGL</name>
<proteinExistence type="predicted"/>
<gene>
    <name evidence="1" type="ORF">VNO77_25777</name>
</gene>
<organism evidence="1 2">
    <name type="scientific">Canavalia gladiata</name>
    <name type="common">Sword bean</name>
    <name type="synonym">Dolichos gladiatus</name>
    <dbReference type="NCBI Taxonomy" id="3824"/>
    <lineage>
        <taxon>Eukaryota</taxon>
        <taxon>Viridiplantae</taxon>
        <taxon>Streptophyta</taxon>
        <taxon>Embryophyta</taxon>
        <taxon>Tracheophyta</taxon>
        <taxon>Spermatophyta</taxon>
        <taxon>Magnoliopsida</taxon>
        <taxon>eudicotyledons</taxon>
        <taxon>Gunneridae</taxon>
        <taxon>Pentapetalae</taxon>
        <taxon>rosids</taxon>
        <taxon>fabids</taxon>
        <taxon>Fabales</taxon>
        <taxon>Fabaceae</taxon>
        <taxon>Papilionoideae</taxon>
        <taxon>50 kb inversion clade</taxon>
        <taxon>NPAAA clade</taxon>
        <taxon>indigoferoid/millettioid clade</taxon>
        <taxon>Phaseoleae</taxon>
        <taxon>Canavalia</taxon>
    </lineage>
</organism>
<keyword evidence="2" id="KW-1185">Reference proteome</keyword>
<dbReference type="Proteomes" id="UP001367508">
    <property type="component" value="Unassembled WGS sequence"/>
</dbReference>
<accession>A0AAN9Q916</accession>
<protein>
    <submittedName>
        <fullName evidence="1">Uncharacterized protein</fullName>
    </submittedName>
</protein>
<dbReference type="EMBL" id="JAYMYQ010000006">
    <property type="protein sequence ID" value="KAK7322398.1"/>
    <property type="molecule type" value="Genomic_DNA"/>
</dbReference>